<proteinExistence type="predicted"/>
<sequence>MTFMLSGFTAVRIKPFTTPTPALHTGEQAEPPEIDLHLRPGFTISDRRRRALPSEPQFRCRVTIQSRGGCTTRWQVGMMLLFMSTGGEPAAVACR</sequence>
<organism evidence="1 2">
    <name type="scientific">Nocardia mangyaensis</name>
    <dbReference type="NCBI Taxonomy" id="2213200"/>
    <lineage>
        <taxon>Bacteria</taxon>
        <taxon>Bacillati</taxon>
        <taxon>Actinomycetota</taxon>
        <taxon>Actinomycetes</taxon>
        <taxon>Mycobacteriales</taxon>
        <taxon>Nocardiaceae</taxon>
        <taxon>Nocardia</taxon>
    </lineage>
</organism>
<dbReference type="Proteomes" id="UP000183810">
    <property type="component" value="Chromosome"/>
</dbReference>
<accession>A0A1J0VRS9</accession>
<dbReference type="KEGG" id="nsl:BOX37_13165"/>
<gene>
    <name evidence="1" type="ORF">BOX37_13165</name>
</gene>
<dbReference type="AlphaFoldDB" id="A0A1J0VRS9"/>
<dbReference type="EMBL" id="CP018082">
    <property type="protein sequence ID" value="APE34740.1"/>
    <property type="molecule type" value="Genomic_DNA"/>
</dbReference>
<name>A0A1J0VRS9_9NOCA</name>
<reference evidence="1" key="1">
    <citation type="submission" date="2016-11" db="EMBL/GenBank/DDBJ databases">
        <authorList>
            <person name="Jaros S."/>
            <person name="Januszkiewicz K."/>
            <person name="Wedrychowicz H."/>
        </authorList>
    </citation>
    <scope>NUCLEOTIDE SEQUENCE [LARGE SCALE GENOMIC DNA]</scope>
    <source>
        <strain evidence="1">Y48</strain>
    </source>
</reference>
<evidence type="ECO:0000313" key="2">
    <source>
        <dbReference type="Proteomes" id="UP000183810"/>
    </source>
</evidence>
<keyword evidence="2" id="KW-1185">Reference proteome</keyword>
<evidence type="ECO:0000313" key="1">
    <source>
        <dbReference type="EMBL" id="APE34740.1"/>
    </source>
</evidence>
<protein>
    <submittedName>
        <fullName evidence="1">Uncharacterized protein</fullName>
    </submittedName>
</protein>